<accession>A0A0E9VPX7</accession>
<reference evidence="1" key="1">
    <citation type="submission" date="2014-11" db="EMBL/GenBank/DDBJ databases">
        <authorList>
            <person name="Amaro Gonzalez C."/>
        </authorList>
    </citation>
    <scope>NUCLEOTIDE SEQUENCE</scope>
</reference>
<organism evidence="1">
    <name type="scientific">Anguilla anguilla</name>
    <name type="common">European freshwater eel</name>
    <name type="synonym">Muraena anguilla</name>
    <dbReference type="NCBI Taxonomy" id="7936"/>
    <lineage>
        <taxon>Eukaryota</taxon>
        <taxon>Metazoa</taxon>
        <taxon>Chordata</taxon>
        <taxon>Craniata</taxon>
        <taxon>Vertebrata</taxon>
        <taxon>Euteleostomi</taxon>
        <taxon>Actinopterygii</taxon>
        <taxon>Neopterygii</taxon>
        <taxon>Teleostei</taxon>
        <taxon>Anguilliformes</taxon>
        <taxon>Anguillidae</taxon>
        <taxon>Anguilla</taxon>
    </lineage>
</organism>
<name>A0A0E9VPX7_ANGAN</name>
<proteinExistence type="predicted"/>
<sequence>MKPVHRILRKIFLERICPKKNTYL</sequence>
<protein>
    <submittedName>
        <fullName evidence="1">Uncharacterized protein</fullName>
    </submittedName>
</protein>
<dbReference type="EMBL" id="GBXM01029314">
    <property type="protein sequence ID" value="JAH79263.1"/>
    <property type="molecule type" value="Transcribed_RNA"/>
</dbReference>
<evidence type="ECO:0000313" key="1">
    <source>
        <dbReference type="EMBL" id="JAH79263.1"/>
    </source>
</evidence>
<dbReference type="AlphaFoldDB" id="A0A0E9VPX7"/>
<reference evidence="1" key="2">
    <citation type="journal article" date="2015" name="Fish Shellfish Immunol.">
        <title>Early steps in the European eel (Anguilla anguilla)-Vibrio vulnificus interaction in the gills: Role of the RtxA13 toxin.</title>
        <authorList>
            <person name="Callol A."/>
            <person name="Pajuelo D."/>
            <person name="Ebbesson L."/>
            <person name="Teles M."/>
            <person name="MacKenzie S."/>
            <person name="Amaro C."/>
        </authorList>
    </citation>
    <scope>NUCLEOTIDE SEQUENCE</scope>
</reference>